<evidence type="ECO:0000313" key="1">
    <source>
        <dbReference type="EMBL" id="TDO38405.1"/>
    </source>
</evidence>
<reference evidence="1 2" key="1">
    <citation type="submission" date="2019-03" db="EMBL/GenBank/DDBJ databases">
        <title>Sequencing the genomes of 1000 actinobacteria strains.</title>
        <authorList>
            <person name="Klenk H.-P."/>
        </authorList>
    </citation>
    <scope>NUCLEOTIDE SEQUENCE [LARGE SCALE GENOMIC DNA]</scope>
    <source>
        <strain evidence="1 2">DSM 43805</strain>
    </source>
</reference>
<keyword evidence="2" id="KW-1185">Reference proteome</keyword>
<proteinExistence type="predicted"/>
<gene>
    <name evidence="1" type="ORF">C8E87_2058</name>
</gene>
<accession>A0A4R6JUS3</accession>
<comment type="caution">
    <text evidence="1">The sequence shown here is derived from an EMBL/GenBank/DDBJ whole genome shotgun (WGS) entry which is preliminary data.</text>
</comment>
<protein>
    <submittedName>
        <fullName evidence="1">Uncharacterized protein</fullName>
    </submittedName>
</protein>
<dbReference type="EMBL" id="SNWR01000001">
    <property type="protein sequence ID" value="TDO38405.1"/>
    <property type="molecule type" value="Genomic_DNA"/>
</dbReference>
<dbReference type="AlphaFoldDB" id="A0A4R6JUS3"/>
<dbReference type="RefSeq" id="WP_133872886.1">
    <property type="nucleotide sequence ID" value="NZ_BOMD01000022.1"/>
</dbReference>
<name>A0A4R6JUS3_9ACTN</name>
<sequence length="97" mass="9918">MRKARSSALMAVAAGQANTSCTHARCAAHDVVSAGPLAPQFMHAHRITRRRPADRAAGSHPGWVVCPPAAAAGCKPMPHPAAHSSVAGPAVVMLPAR</sequence>
<dbReference type="Proteomes" id="UP000294901">
    <property type="component" value="Unassembled WGS sequence"/>
</dbReference>
<organism evidence="1 2">
    <name type="scientific">Paractinoplanes brasiliensis</name>
    <dbReference type="NCBI Taxonomy" id="52695"/>
    <lineage>
        <taxon>Bacteria</taxon>
        <taxon>Bacillati</taxon>
        <taxon>Actinomycetota</taxon>
        <taxon>Actinomycetes</taxon>
        <taxon>Micromonosporales</taxon>
        <taxon>Micromonosporaceae</taxon>
        <taxon>Paractinoplanes</taxon>
    </lineage>
</organism>
<evidence type="ECO:0000313" key="2">
    <source>
        <dbReference type="Proteomes" id="UP000294901"/>
    </source>
</evidence>